<dbReference type="Pfam" id="PF18480">
    <property type="entry name" value="DUF5615"/>
    <property type="match status" value="1"/>
</dbReference>
<organism evidence="5 6">
    <name type="scientific">Thiocapsa rosea</name>
    <dbReference type="NCBI Taxonomy" id="69360"/>
    <lineage>
        <taxon>Bacteria</taxon>
        <taxon>Pseudomonadati</taxon>
        <taxon>Pseudomonadota</taxon>
        <taxon>Gammaproteobacteria</taxon>
        <taxon>Chromatiales</taxon>
        <taxon>Chromatiaceae</taxon>
        <taxon>Thiocapsa</taxon>
    </lineage>
</organism>
<gene>
    <name evidence="5" type="ORF">BDD21_3559</name>
</gene>
<dbReference type="GO" id="GO:0046872">
    <property type="term" value="F:metal ion binding"/>
    <property type="evidence" value="ECO:0007669"/>
    <property type="project" value="UniProtKB-KW"/>
</dbReference>
<dbReference type="PROSITE" id="PS51643">
    <property type="entry name" value="HD_CAS3"/>
    <property type="match status" value="1"/>
</dbReference>
<dbReference type="InterPro" id="IPR041049">
    <property type="entry name" value="DUF5615"/>
</dbReference>
<sequence>MNVLLISQCTKNALTETRRILDQFAERRGDRTWQTPITQQGLDTLHRLLRKTARKNTAVACHWIRGKDHSELLWVVGDLRRFNADGGTPTNTTERNILRGEDENDWHTGELICLLVDLAGLLHDLGKAIDAFQSRLEGRLVGRNRIRHEWVSVRLFEAFVGDDDDAAWLARLASPTEADNDRWLKQLRKDGLDGAFDSPFKTLSRAPIAQALAWLVVTHHRLPELPREAVFQMSSLPGLLTQLQPAWNERAFDTSDREALGAYWHFTNGLPVTTDAWRQRASRIARRLSPFAPSSSVGTASESVLDNPFVMHLARLSLMLADHHYSSLEGAHPERIKVTPGNPLLANTCRKDGSPNQSLDEHLLGVARHGSQIARFLPRFEQHLPRVGRHKRLKQRARDERFRWQDKSFDLAGGMRERSREHGAFIVNMASTGCGKTLGNARIMYALADPAQGMRCVFALGLRTLTLQTGKAFRDMLGLGDDDLAIRVGGSAQAVGQFVRRRHFCGIIRSLLIKAVIPARAHSKRDNARLCRARRHPAAGRVTIWLDAQLPPALATCLASKFETKCLAVRDLGLRDSDDQAIFQAARDQGGVVIMSKDSDFVELALRLGPPPRILWLTGGNVTNTHLRRILAEVLPAASPNG</sequence>
<evidence type="ECO:0000256" key="1">
    <source>
        <dbReference type="ARBA" id="ARBA00022723"/>
    </source>
</evidence>
<keyword evidence="6" id="KW-1185">Reference proteome</keyword>
<dbReference type="GO" id="GO:0051607">
    <property type="term" value="P:defense response to virus"/>
    <property type="evidence" value="ECO:0007669"/>
    <property type="project" value="UniProtKB-KW"/>
</dbReference>
<evidence type="ECO:0000313" key="5">
    <source>
        <dbReference type="EMBL" id="RKT46062.1"/>
    </source>
</evidence>
<dbReference type="InterPro" id="IPR013395">
    <property type="entry name" value="CRISPR-assoc_Cas3_yers"/>
</dbReference>
<dbReference type="Gene3D" id="1.10.3210.30">
    <property type="match status" value="1"/>
</dbReference>
<dbReference type="InterPro" id="IPR006483">
    <property type="entry name" value="CRISPR-assoc_Cas3_HD"/>
</dbReference>
<dbReference type="AlphaFoldDB" id="A0A495V9I7"/>
<reference evidence="5 6" key="1">
    <citation type="submission" date="2018-10" db="EMBL/GenBank/DDBJ databases">
        <title>Genomic Encyclopedia of Archaeal and Bacterial Type Strains, Phase II (KMG-II): from individual species to whole genera.</title>
        <authorList>
            <person name="Goeker M."/>
        </authorList>
    </citation>
    <scope>NUCLEOTIDE SEQUENCE [LARGE SCALE GENOMIC DNA]</scope>
    <source>
        <strain evidence="5 6">DSM 235</strain>
    </source>
</reference>
<dbReference type="InterPro" id="IPR038257">
    <property type="entry name" value="CRISPR-assoc_Cas3_HD_sf"/>
</dbReference>
<proteinExistence type="predicted"/>
<dbReference type="RefSeq" id="WP_120798234.1">
    <property type="nucleotide sequence ID" value="NZ_RBXL01000001.1"/>
</dbReference>
<accession>A0A495V9I7</accession>
<protein>
    <submittedName>
        <fullName evidence="5">CRISPR-associated helicase Cas3 subtype I-F</fullName>
    </submittedName>
</protein>
<keyword evidence="2" id="KW-0378">Hydrolase</keyword>
<dbReference type="EMBL" id="RBXL01000001">
    <property type="protein sequence ID" value="RKT46062.1"/>
    <property type="molecule type" value="Genomic_DNA"/>
</dbReference>
<evidence type="ECO:0000313" key="6">
    <source>
        <dbReference type="Proteomes" id="UP000274556"/>
    </source>
</evidence>
<name>A0A495V9I7_9GAMM</name>
<keyword evidence="3" id="KW-0051">Antiviral defense</keyword>
<feature type="domain" description="HD Cas3-type" evidence="4">
    <location>
        <begin position="102"/>
        <end position="325"/>
    </location>
</feature>
<dbReference type="Pfam" id="PF21384">
    <property type="entry name" value="Cas3_I-F_Cas2"/>
    <property type="match status" value="1"/>
</dbReference>
<evidence type="ECO:0000256" key="2">
    <source>
        <dbReference type="ARBA" id="ARBA00022801"/>
    </source>
</evidence>
<dbReference type="Proteomes" id="UP000274556">
    <property type="component" value="Unassembled WGS sequence"/>
</dbReference>
<dbReference type="GO" id="GO:0016787">
    <property type="term" value="F:hydrolase activity"/>
    <property type="evidence" value="ECO:0007669"/>
    <property type="project" value="UniProtKB-KW"/>
</dbReference>
<comment type="caution">
    <text evidence="5">The sequence shown here is derived from an EMBL/GenBank/DDBJ whole genome shotgun (WGS) entry which is preliminary data.</text>
</comment>
<keyword evidence="1" id="KW-0479">Metal-binding</keyword>
<dbReference type="InterPro" id="IPR048823">
    <property type="entry name" value="Cas3_I-F_Cas2"/>
</dbReference>
<dbReference type="OrthoDB" id="220028at2"/>
<dbReference type="NCBIfam" id="TIGR02562">
    <property type="entry name" value="cas3_yersinia"/>
    <property type="match status" value="1"/>
</dbReference>
<evidence type="ECO:0000259" key="4">
    <source>
        <dbReference type="PROSITE" id="PS51643"/>
    </source>
</evidence>
<evidence type="ECO:0000256" key="3">
    <source>
        <dbReference type="ARBA" id="ARBA00023118"/>
    </source>
</evidence>